<dbReference type="NCBIfam" id="NF003315">
    <property type="entry name" value="PRK04323.1"/>
    <property type="match status" value="1"/>
</dbReference>
<evidence type="ECO:0000256" key="1">
    <source>
        <dbReference type="HAMAP-Rule" id="MF_01503"/>
    </source>
</evidence>
<proteinExistence type="inferred from homology"/>
<name>A0ABN6E7T8_9FIRM</name>
<dbReference type="PANTHER" id="PTHR38449:SF1">
    <property type="entry name" value="REGULATORY PROTEIN SSL2874-RELATED"/>
    <property type="match status" value="1"/>
</dbReference>
<comment type="similarity">
    <text evidence="1">Belongs to the RemA family.</text>
</comment>
<protein>
    <recommendedName>
        <fullName evidence="1">Putative regulatory protein CaldiYA01_14760</fullName>
    </recommendedName>
</protein>
<dbReference type="PANTHER" id="PTHR38449">
    <property type="entry name" value="REGULATORY PROTEIN TM_1690-RELATED"/>
    <property type="match status" value="1"/>
</dbReference>
<evidence type="ECO:0000256" key="2">
    <source>
        <dbReference type="SAM" id="MobiDB-lite"/>
    </source>
</evidence>
<accession>A0ABN6E7T8</accession>
<dbReference type="InterPro" id="IPR007169">
    <property type="entry name" value="RemA-like"/>
</dbReference>
<sequence>MSSSGNIKLINIGFGNIVSANRLIAIVSPDSAPIKRIVQEARERGMLIDATYGRRTRAVIITDADYVILSSVQPETVAHRIIEPEEEFEEEEDIEIEDEDDKK</sequence>
<dbReference type="Pfam" id="PF04025">
    <property type="entry name" value="RemA-like"/>
    <property type="match status" value="1"/>
</dbReference>
<dbReference type="HAMAP" id="MF_01503">
    <property type="entry name" value="RemA"/>
    <property type="match status" value="1"/>
</dbReference>
<gene>
    <name evidence="3" type="ORF">CaldiYA01_14760</name>
</gene>
<dbReference type="EMBL" id="AP024480">
    <property type="protein sequence ID" value="BCS81516.1"/>
    <property type="molecule type" value="Genomic_DNA"/>
</dbReference>
<feature type="compositionally biased region" description="Acidic residues" evidence="2">
    <location>
        <begin position="84"/>
        <end position="103"/>
    </location>
</feature>
<evidence type="ECO:0000313" key="4">
    <source>
        <dbReference type="Proteomes" id="UP000663623"/>
    </source>
</evidence>
<reference evidence="3 4" key="1">
    <citation type="submission" date="2021-02" db="EMBL/GenBank/DDBJ databases">
        <title>Nitrogen-fixing ability and nitrogen fixation related genes of thermophilic fermentative bacteria in the genus Caldicellulosiruptor.</title>
        <authorList>
            <person name="Chen Y."/>
            <person name="Nishihara A."/>
            <person name="Haruta S."/>
        </authorList>
    </citation>
    <scope>NUCLEOTIDE SEQUENCE [LARGE SCALE GENOMIC DNA]</scope>
    <source>
        <strain evidence="3 4">YA01</strain>
    </source>
</reference>
<feature type="region of interest" description="Disordered" evidence="2">
    <location>
        <begin position="83"/>
        <end position="103"/>
    </location>
</feature>
<dbReference type="Proteomes" id="UP000663623">
    <property type="component" value="Chromosome"/>
</dbReference>
<organism evidence="3 4">
    <name type="scientific">Caldicellulosiruptor diazotrophicus</name>
    <dbReference type="NCBI Taxonomy" id="2806205"/>
    <lineage>
        <taxon>Bacteria</taxon>
        <taxon>Bacillati</taxon>
        <taxon>Bacillota</taxon>
        <taxon>Bacillota incertae sedis</taxon>
        <taxon>Caldicellulosiruptorales</taxon>
        <taxon>Caldicellulosiruptoraceae</taxon>
        <taxon>Caldicellulosiruptor</taxon>
    </lineage>
</organism>
<keyword evidence="4" id="KW-1185">Reference proteome</keyword>
<evidence type="ECO:0000313" key="3">
    <source>
        <dbReference type="EMBL" id="BCS81516.1"/>
    </source>
</evidence>
<dbReference type="NCBIfam" id="NF046064">
    <property type="entry name" value="MtxBflmRegRemA"/>
    <property type="match status" value="1"/>
</dbReference>